<evidence type="ECO:0000313" key="3">
    <source>
        <dbReference type="EMBL" id="SCP03668.1"/>
    </source>
</evidence>
<keyword evidence="3" id="KW-0378">Hydrolase</keyword>
<dbReference type="InterPro" id="IPR036691">
    <property type="entry name" value="Endo/exonu/phosph_ase_sf"/>
</dbReference>
<dbReference type="OMA" id="YCRYIEN"/>
<dbReference type="VEuPathDB" id="PlasmoDB:PmUG01_14072800"/>
<dbReference type="InterPro" id="IPR038772">
    <property type="entry name" value="Sph/SMPD2-like"/>
</dbReference>
<dbReference type="KEGG" id="pmal:PMUG01_14072800"/>
<feature type="region of interest" description="Disordered" evidence="1">
    <location>
        <begin position="83"/>
        <end position="102"/>
    </location>
</feature>
<dbReference type="RefSeq" id="XP_028864621.1">
    <property type="nucleotide sequence ID" value="XM_029008319.1"/>
</dbReference>
<dbReference type="SUPFAM" id="SSF56219">
    <property type="entry name" value="DNase I-like"/>
    <property type="match status" value="1"/>
</dbReference>
<protein>
    <submittedName>
        <fullName evidence="3">Sphingomyelin phosphodiesterase, putative</fullName>
        <ecNumber evidence="3">3.1.4.12</ecNumber>
    </submittedName>
</protein>
<dbReference type="GeneID" id="39872039"/>
<keyword evidence="4" id="KW-1185">Reference proteome</keyword>
<name>A0A1D3TFJ6_PLAMA</name>
<proteinExistence type="predicted"/>
<dbReference type="GO" id="GO:0004767">
    <property type="term" value="F:sphingomyelin phosphodiesterase activity"/>
    <property type="evidence" value="ECO:0007669"/>
    <property type="project" value="UniProtKB-EC"/>
</dbReference>
<evidence type="ECO:0000256" key="1">
    <source>
        <dbReference type="SAM" id="MobiDB-lite"/>
    </source>
</evidence>
<dbReference type="PANTHER" id="PTHR16320">
    <property type="entry name" value="SPHINGOMYELINASE FAMILY MEMBER"/>
    <property type="match status" value="1"/>
</dbReference>
<organism evidence="3 4">
    <name type="scientific">Plasmodium malariae</name>
    <dbReference type="NCBI Taxonomy" id="5858"/>
    <lineage>
        <taxon>Eukaryota</taxon>
        <taxon>Sar</taxon>
        <taxon>Alveolata</taxon>
        <taxon>Apicomplexa</taxon>
        <taxon>Aconoidasida</taxon>
        <taxon>Haemosporida</taxon>
        <taxon>Plasmodiidae</taxon>
        <taxon>Plasmodium</taxon>
        <taxon>Plasmodium (Plasmodium)</taxon>
    </lineage>
</organism>
<dbReference type="GO" id="GO:0046856">
    <property type="term" value="P:phosphatidylinositol dephosphorylation"/>
    <property type="evidence" value="ECO:0007669"/>
    <property type="project" value="InterPro"/>
</dbReference>
<dbReference type="InterPro" id="IPR000300">
    <property type="entry name" value="IPPc"/>
</dbReference>
<dbReference type="OrthoDB" id="40902at2759"/>
<sequence length="502" mass="58536">MASNSLTIMSYNIQMLSIPLSHQLNIRKRGNAIVDYILYLDEKHNMDILVLNEVFTHKSYRLLTSGLIKERFPYHTNVLGKKFKENSKHHEKKKDAQNIKKEEDKDTVTFGRNRTRLNKREIEDKDTLLFDSYETHKSDETVCMMSALDSEPLEVIEDDEINHKHNNSLNRIINNAQGIYRKSSLEDMLIIDKTINDCLTKNVNLNNGNKINDMKDDRMSLNNYWEGNSSSNNNNNNNNNNKISMTDMGEEIVLGEEVSNEKINTKMHNQKICNFDSISGKSKFYQFLNGGVIVLSKHKILHNHALIFSNSKFPDMFCTKGAIYLQCDVNNKKVNVIATHLQAGDTIEQQNCRWKQLNELRTWLYKGIPSNYIKENEPLFFVGDLNIRYNMDKFFLDKVLSNDCLNCSVTKDSLETTYDSFLNDYCRHMESDYTYKHNHTLDYILVSNDSKVKVIVPQTAIQHEYKPIFYIKSFLGFIPYNTTYIHHPSDHFPIYATFNFPN</sequence>
<dbReference type="GO" id="GO:0016791">
    <property type="term" value="F:phosphatase activity"/>
    <property type="evidence" value="ECO:0007669"/>
    <property type="project" value="InterPro"/>
</dbReference>
<dbReference type="Proteomes" id="UP000219813">
    <property type="component" value="Chromosome 14"/>
</dbReference>
<evidence type="ECO:0000259" key="2">
    <source>
        <dbReference type="Pfam" id="PF22669"/>
    </source>
</evidence>
<dbReference type="Gene3D" id="3.60.10.10">
    <property type="entry name" value="Endonuclease/exonuclease/phosphatase"/>
    <property type="match status" value="2"/>
</dbReference>
<accession>A0A1D3TFJ6</accession>
<feature type="domain" description="Inositol polyphosphate-related phosphatase" evidence="2">
    <location>
        <begin position="315"/>
        <end position="496"/>
    </location>
</feature>
<reference evidence="3 4" key="1">
    <citation type="submission" date="2016-06" db="EMBL/GenBank/DDBJ databases">
        <authorList>
            <consortium name="Pathogen Informatics"/>
        </authorList>
    </citation>
    <scope>NUCLEOTIDE SEQUENCE [LARGE SCALE GENOMIC DNA]</scope>
</reference>
<dbReference type="Pfam" id="PF22669">
    <property type="entry name" value="Exo_endo_phos2"/>
    <property type="match status" value="1"/>
</dbReference>
<dbReference type="PANTHER" id="PTHR16320:SF23">
    <property type="entry name" value="SPHINGOMYELINASE C 1"/>
    <property type="match status" value="1"/>
</dbReference>
<gene>
    <name evidence="3" type="primary">NSM</name>
    <name evidence="3" type="ORF">PMUG01_14072800</name>
</gene>
<dbReference type="EMBL" id="LT594635">
    <property type="protein sequence ID" value="SCP03668.1"/>
    <property type="molecule type" value="Genomic_DNA"/>
</dbReference>
<dbReference type="AlphaFoldDB" id="A0A1D3TFJ6"/>
<evidence type="ECO:0000313" key="4">
    <source>
        <dbReference type="Proteomes" id="UP000219813"/>
    </source>
</evidence>
<dbReference type="EC" id="3.1.4.12" evidence="3"/>